<protein>
    <submittedName>
        <fullName evidence="1">Uncharacterized protein</fullName>
    </submittedName>
</protein>
<evidence type="ECO:0000313" key="1">
    <source>
        <dbReference type="EMBL" id="KKL89492.1"/>
    </source>
</evidence>
<dbReference type="EMBL" id="LAZR01020270">
    <property type="protein sequence ID" value="KKL89492.1"/>
    <property type="molecule type" value="Genomic_DNA"/>
</dbReference>
<gene>
    <name evidence="1" type="ORF">LCGC14_1914100</name>
</gene>
<proteinExistence type="predicted"/>
<sequence length="62" mass="7491">MLELTFRHDGHVTKNTYRFEEISLDTNKPRQTREEWAIGKLYIQKRCLPEPCPDEITVKVEW</sequence>
<organism evidence="1">
    <name type="scientific">marine sediment metagenome</name>
    <dbReference type="NCBI Taxonomy" id="412755"/>
    <lineage>
        <taxon>unclassified sequences</taxon>
        <taxon>metagenomes</taxon>
        <taxon>ecological metagenomes</taxon>
    </lineage>
</organism>
<name>A0A0F9IQS4_9ZZZZ</name>
<dbReference type="AlphaFoldDB" id="A0A0F9IQS4"/>
<accession>A0A0F9IQS4</accession>
<comment type="caution">
    <text evidence="1">The sequence shown here is derived from an EMBL/GenBank/DDBJ whole genome shotgun (WGS) entry which is preliminary data.</text>
</comment>
<reference evidence="1" key="1">
    <citation type="journal article" date="2015" name="Nature">
        <title>Complex archaea that bridge the gap between prokaryotes and eukaryotes.</title>
        <authorList>
            <person name="Spang A."/>
            <person name="Saw J.H."/>
            <person name="Jorgensen S.L."/>
            <person name="Zaremba-Niedzwiedzka K."/>
            <person name="Martijn J."/>
            <person name="Lind A.E."/>
            <person name="van Eijk R."/>
            <person name="Schleper C."/>
            <person name="Guy L."/>
            <person name="Ettema T.J."/>
        </authorList>
    </citation>
    <scope>NUCLEOTIDE SEQUENCE</scope>
</reference>